<feature type="compositionally biased region" description="Polar residues" evidence="2">
    <location>
        <begin position="578"/>
        <end position="594"/>
    </location>
</feature>
<feature type="compositionally biased region" description="Low complexity" evidence="2">
    <location>
        <begin position="386"/>
        <end position="403"/>
    </location>
</feature>
<evidence type="ECO:0000313" key="5">
    <source>
        <dbReference type="EMBL" id="KAL2046886.1"/>
    </source>
</evidence>
<comment type="caution">
    <text evidence="5">The sequence shown here is derived from an EMBL/GenBank/DDBJ whole genome shotgun (WGS) entry which is preliminary data.</text>
</comment>
<dbReference type="SUPFAM" id="SSF50630">
    <property type="entry name" value="Acid proteases"/>
    <property type="match status" value="1"/>
</dbReference>
<feature type="region of interest" description="Disordered" evidence="2">
    <location>
        <begin position="384"/>
        <end position="409"/>
    </location>
</feature>
<organism evidence="5 6">
    <name type="scientific">Stereocaulon virgatum</name>
    <dbReference type="NCBI Taxonomy" id="373712"/>
    <lineage>
        <taxon>Eukaryota</taxon>
        <taxon>Fungi</taxon>
        <taxon>Dikarya</taxon>
        <taxon>Ascomycota</taxon>
        <taxon>Pezizomycotina</taxon>
        <taxon>Lecanoromycetes</taxon>
        <taxon>OSLEUM clade</taxon>
        <taxon>Lecanoromycetidae</taxon>
        <taxon>Lecanorales</taxon>
        <taxon>Lecanorineae</taxon>
        <taxon>Stereocaulaceae</taxon>
        <taxon>Stereocaulon</taxon>
    </lineage>
</organism>
<feature type="compositionally biased region" description="Low complexity" evidence="2">
    <location>
        <begin position="817"/>
        <end position="829"/>
    </location>
</feature>
<dbReference type="Proteomes" id="UP001590950">
    <property type="component" value="Unassembled WGS sequence"/>
</dbReference>
<keyword evidence="3" id="KW-0812">Transmembrane</keyword>
<keyword evidence="3" id="KW-0472">Membrane</keyword>
<feature type="compositionally biased region" description="Basic and acidic residues" evidence="2">
    <location>
        <begin position="791"/>
        <end position="805"/>
    </location>
</feature>
<dbReference type="InterPro" id="IPR001461">
    <property type="entry name" value="Aspartic_peptidase_A1"/>
</dbReference>
<evidence type="ECO:0000256" key="1">
    <source>
        <dbReference type="ARBA" id="ARBA00007447"/>
    </source>
</evidence>
<feature type="compositionally biased region" description="Low complexity" evidence="2">
    <location>
        <begin position="728"/>
        <end position="737"/>
    </location>
</feature>
<feature type="compositionally biased region" description="Polar residues" evidence="2">
    <location>
        <begin position="747"/>
        <end position="759"/>
    </location>
</feature>
<dbReference type="PANTHER" id="PTHR47966">
    <property type="entry name" value="BETA-SITE APP-CLEAVING ENZYME, ISOFORM A-RELATED"/>
    <property type="match status" value="1"/>
</dbReference>
<feature type="compositionally biased region" description="Polar residues" evidence="2">
    <location>
        <begin position="806"/>
        <end position="816"/>
    </location>
</feature>
<sequence length="829" mass="89171">MPVEPAPIVVDPSGDFLGVDGAWSTFSISAGTPPQKVQVLASTEVASTWVVAPQGCGPNDAANCTQARGGEYDDSKSSTWNVKGTYQLGVEANLGYTGNAINGSYGYDTIGLPGTPGNANITVTHQVIAGVITEVFYVGTLGLSSQAINFTSSSDTSPSLLTSLKNERLIPSLSYGYTAGASYQPNGGVTASLTLGGYDASRFIPNKISFTFAPTIIRQLVVALPSITFSTSKTQTPLLNQPIMALVDSTVPYLWLPQDACQLFETAFGISWDPLRNLYLVNDTLHDTLVKENPSVVFTLANSLNGPSVNITLPYASFDLVANYPLVKNQSRYFPLQRAADDNSYTLGRTFLQESFLIVDYEHSNFSISQAKFDPSTPTHIVPILSTDTTASPPSNPSSTSPSIVKSTANSSHSVGTGAIAGIAIAIVLIAALVGAFFIRKMYRKKRDRKADLPHDEPKVIPDMLDMQKHDSSEDPEVECKKTTAVTIAPTDNPMTPLSEMEGMGYFSPNAIRPQSRIIELPGSPGNRSELSSPELVARSEAPSPDPENIRSELSTPEPRYSNPELPTPDPSHELASPSVSAASSGYPSPSLDGQHSALKSPLPIQRHFSGRTESSESDTGFPRDGMPRRPPSHRRYHSDESDAPSPQPRPPNPRMDSSDSENGFTHPSRPTNIPTRPIGITHLDSATSDPDTITAANMTHLEFSTSDSDGPLSPPFANRARIHTHLESSSESETSPVTPPARQVQIVASTFHSSNSSRPAIRPFTATISPRTAAPPPPPVRRPVPPRATRRVDSTDSEPWETRLESPSTEGTSDVSRFNSLRNSLRRR</sequence>
<accession>A0ABR4AN10</accession>
<evidence type="ECO:0000256" key="3">
    <source>
        <dbReference type="SAM" id="Phobius"/>
    </source>
</evidence>
<feature type="transmembrane region" description="Helical" evidence="3">
    <location>
        <begin position="415"/>
        <end position="439"/>
    </location>
</feature>
<feature type="compositionally biased region" description="Polar residues" evidence="2">
    <location>
        <begin position="685"/>
        <end position="709"/>
    </location>
</feature>
<dbReference type="Gene3D" id="2.40.70.10">
    <property type="entry name" value="Acid Proteases"/>
    <property type="match status" value="2"/>
</dbReference>
<evidence type="ECO:0000259" key="4">
    <source>
        <dbReference type="PROSITE" id="PS51767"/>
    </source>
</evidence>
<keyword evidence="3" id="KW-1133">Transmembrane helix</keyword>
<dbReference type="PANTHER" id="PTHR47966:SF51">
    <property type="entry name" value="BETA-SITE APP-CLEAVING ENZYME, ISOFORM A-RELATED"/>
    <property type="match status" value="1"/>
</dbReference>
<name>A0ABR4AN10_9LECA</name>
<dbReference type="InterPro" id="IPR033121">
    <property type="entry name" value="PEPTIDASE_A1"/>
</dbReference>
<comment type="similarity">
    <text evidence="1">Belongs to the peptidase A1 family.</text>
</comment>
<dbReference type="EMBL" id="JBEFKJ010000003">
    <property type="protein sequence ID" value="KAL2046886.1"/>
    <property type="molecule type" value="Genomic_DNA"/>
</dbReference>
<dbReference type="PRINTS" id="PR00792">
    <property type="entry name" value="PEPSIN"/>
</dbReference>
<protein>
    <recommendedName>
        <fullName evidence="4">Peptidase A1 domain-containing protein</fullName>
    </recommendedName>
</protein>
<evidence type="ECO:0000256" key="2">
    <source>
        <dbReference type="SAM" id="MobiDB-lite"/>
    </source>
</evidence>
<dbReference type="CDD" id="cd05471">
    <property type="entry name" value="pepsin_like"/>
    <property type="match status" value="1"/>
</dbReference>
<feature type="compositionally biased region" description="Polar residues" evidence="2">
    <location>
        <begin position="661"/>
        <end position="675"/>
    </location>
</feature>
<proteinExistence type="inferred from homology"/>
<gene>
    <name evidence="5" type="ORF">N7G274_000904</name>
</gene>
<dbReference type="InterPro" id="IPR021109">
    <property type="entry name" value="Peptidase_aspartic_dom_sf"/>
</dbReference>
<feature type="compositionally biased region" description="Pro residues" evidence="2">
    <location>
        <begin position="774"/>
        <end position="787"/>
    </location>
</feature>
<dbReference type="InterPro" id="IPR034164">
    <property type="entry name" value="Pepsin-like_dom"/>
</dbReference>
<keyword evidence="6" id="KW-1185">Reference proteome</keyword>
<dbReference type="Pfam" id="PF00026">
    <property type="entry name" value="Asp"/>
    <property type="match status" value="1"/>
</dbReference>
<feature type="region of interest" description="Disordered" evidence="2">
    <location>
        <begin position="489"/>
        <end position="829"/>
    </location>
</feature>
<feature type="domain" description="Peptidase A1" evidence="4">
    <location>
        <begin position="24"/>
        <end position="369"/>
    </location>
</feature>
<reference evidence="5 6" key="1">
    <citation type="submission" date="2024-09" db="EMBL/GenBank/DDBJ databases">
        <title>Rethinking Asexuality: The Enigmatic Case of Functional Sexual Genes in Lepraria (Stereocaulaceae).</title>
        <authorList>
            <person name="Doellman M."/>
            <person name="Sun Y."/>
            <person name="Barcenas-Pena A."/>
            <person name="Lumbsch H.T."/>
            <person name="Grewe F."/>
        </authorList>
    </citation>
    <scope>NUCLEOTIDE SEQUENCE [LARGE SCALE GENOMIC DNA]</scope>
    <source>
        <strain evidence="5 6">Mercado 3170</strain>
    </source>
</reference>
<dbReference type="PROSITE" id="PS51767">
    <property type="entry name" value="PEPTIDASE_A1"/>
    <property type="match status" value="1"/>
</dbReference>
<evidence type="ECO:0000313" key="6">
    <source>
        <dbReference type="Proteomes" id="UP001590950"/>
    </source>
</evidence>